<protein>
    <submittedName>
        <fullName evidence="1">Uncharacterized protein</fullName>
    </submittedName>
</protein>
<dbReference type="EMBL" id="JAPESX010000310">
    <property type="protein sequence ID" value="KAJ8121985.1"/>
    <property type="molecule type" value="Genomic_DNA"/>
</dbReference>
<sequence length="493" mass="54867">MPHIDFVLYEAATGYALFKVVHQQSDIALRMEETKKAAEDVSKLSKMVSLTSYAVWRSAAEALENIHAISEGIMSDYLKSTIELNIPASKKSKIVLGVADKNLAGNIKDAFPGIEAETSDTSEAVAYLLRGIRMHSSKLFKDLKQGDEEKAQLGLGHAYSRSKVKFNVHSQSNHIIRSIATLDNLDKGINLFSQKLREWYSWHFPELYAICSDNLTYAKLARFVGDKSTLGDDKLHDLAGLVDDDEEKAAEIILKAKMSMGRDISEVDLLNVLTFAEKVQSLAVGEVVAARLIQKAGSLTNLSKYPASTLQILGAEKALFRALKTKSNTPKYGLIFHSSFIGRAAQKDKGRISRYLANKCSIAARIDNFSEQPSKKFGEVLRSQVEDRLEFYATGKKPTKNADAMDKAVADLLAEGESMAIDTEMMDAPLPSTGETPKKEKKSKDKKEKKDKEEKKEKKDKKRRHSEVKDTTDADAEVEGEKKKKKKKRHSEA</sequence>
<evidence type="ECO:0000313" key="1">
    <source>
        <dbReference type="EMBL" id="KAJ8121985.1"/>
    </source>
</evidence>
<organism evidence="1 2">
    <name type="scientific">Nemania bipapillata</name>
    <dbReference type="NCBI Taxonomy" id="110536"/>
    <lineage>
        <taxon>Eukaryota</taxon>
        <taxon>Fungi</taxon>
        <taxon>Dikarya</taxon>
        <taxon>Ascomycota</taxon>
        <taxon>Pezizomycotina</taxon>
        <taxon>Sordariomycetes</taxon>
        <taxon>Xylariomycetidae</taxon>
        <taxon>Xylariales</taxon>
        <taxon>Xylariaceae</taxon>
        <taxon>Nemania</taxon>
    </lineage>
</organism>
<evidence type="ECO:0000313" key="2">
    <source>
        <dbReference type="Proteomes" id="UP001153334"/>
    </source>
</evidence>
<name>A0ACC2J3B7_9PEZI</name>
<comment type="caution">
    <text evidence="1">The sequence shown here is derived from an EMBL/GenBank/DDBJ whole genome shotgun (WGS) entry which is preliminary data.</text>
</comment>
<accession>A0ACC2J3B7</accession>
<gene>
    <name evidence="1" type="ORF">ONZ43_g1708</name>
</gene>
<dbReference type="Proteomes" id="UP001153334">
    <property type="component" value="Unassembled WGS sequence"/>
</dbReference>
<proteinExistence type="predicted"/>
<reference evidence="1" key="1">
    <citation type="submission" date="2022-11" db="EMBL/GenBank/DDBJ databases">
        <title>Genome Sequence of Nemania bipapillata.</title>
        <authorList>
            <person name="Buettner E."/>
        </authorList>
    </citation>
    <scope>NUCLEOTIDE SEQUENCE</scope>
    <source>
        <strain evidence="1">CP14</strain>
    </source>
</reference>
<keyword evidence="2" id="KW-1185">Reference proteome</keyword>